<name>A0A4Y7T7L9_COPMI</name>
<comment type="caution">
    <text evidence="1">The sequence shown here is derived from an EMBL/GenBank/DDBJ whole genome shotgun (WGS) entry which is preliminary data.</text>
</comment>
<accession>A0A4Y7T7L9</accession>
<organism evidence="1 2">
    <name type="scientific">Coprinellus micaceus</name>
    <name type="common">Glistening ink-cap mushroom</name>
    <name type="synonym">Coprinus micaceus</name>
    <dbReference type="NCBI Taxonomy" id="71717"/>
    <lineage>
        <taxon>Eukaryota</taxon>
        <taxon>Fungi</taxon>
        <taxon>Dikarya</taxon>
        <taxon>Basidiomycota</taxon>
        <taxon>Agaricomycotina</taxon>
        <taxon>Agaricomycetes</taxon>
        <taxon>Agaricomycetidae</taxon>
        <taxon>Agaricales</taxon>
        <taxon>Agaricineae</taxon>
        <taxon>Psathyrellaceae</taxon>
        <taxon>Coprinellus</taxon>
    </lineage>
</organism>
<dbReference type="EMBL" id="QPFP01000026">
    <property type="protein sequence ID" value="TEB29592.1"/>
    <property type="molecule type" value="Genomic_DNA"/>
</dbReference>
<evidence type="ECO:0000313" key="1">
    <source>
        <dbReference type="EMBL" id="TEB29592.1"/>
    </source>
</evidence>
<dbReference type="OrthoDB" id="2246127at2759"/>
<dbReference type="Proteomes" id="UP000298030">
    <property type="component" value="Unassembled WGS sequence"/>
</dbReference>
<dbReference type="STRING" id="71717.A0A4Y7T7L9"/>
<keyword evidence="2" id="KW-1185">Reference proteome</keyword>
<sequence>MNPWQAKAKGCPCMAVLVYLYCNDTSGNKGKKWNKHHSWVFTMTGLPRKEALKEYNVHFLSVSNIAPPLEMPDGIVDQ</sequence>
<reference evidence="1 2" key="1">
    <citation type="journal article" date="2019" name="Nat. Ecol. Evol.">
        <title>Megaphylogeny resolves global patterns of mushroom evolution.</title>
        <authorList>
            <person name="Varga T."/>
            <person name="Krizsan K."/>
            <person name="Foldi C."/>
            <person name="Dima B."/>
            <person name="Sanchez-Garcia M."/>
            <person name="Sanchez-Ramirez S."/>
            <person name="Szollosi G.J."/>
            <person name="Szarkandi J.G."/>
            <person name="Papp V."/>
            <person name="Albert L."/>
            <person name="Andreopoulos W."/>
            <person name="Angelini C."/>
            <person name="Antonin V."/>
            <person name="Barry K.W."/>
            <person name="Bougher N.L."/>
            <person name="Buchanan P."/>
            <person name="Buyck B."/>
            <person name="Bense V."/>
            <person name="Catcheside P."/>
            <person name="Chovatia M."/>
            <person name="Cooper J."/>
            <person name="Damon W."/>
            <person name="Desjardin D."/>
            <person name="Finy P."/>
            <person name="Geml J."/>
            <person name="Haridas S."/>
            <person name="Hughes K."/>
            <person name="Justo A."/>
            <person name="Karasinski D."/>
            <person name="Kautmanova I."/>
            <person name="Kiss B."/>
            <person name="Kocsube S."/>
            <person name="Kotiranta H."/>
            <person name="LaButti K.M."/>
            <person name="Lechner B.E."/>
            <person name="Liimatainen K."/>
            <person name="Lipzen A."/>
            <person name="Lukacs Z."/>
            <person name="Mihaltcheva S."/>
            <person name="Morgado L.N."/>
            <person name="Niskanen T."/>
            <person name="Noordeloos M.E."/>
            <person name="Ohm R.A."/>
            <person name="Ortiz-Santana B."/>
            <person name="Ovrebo C."/>
            <person name="Racz N."/>
            <person name="Riley R."/>
            <person name="Savchenko A."/>
            <person name="Shiryaev A."/>
            <person name="Soop K."/>
            <person name="Spirin V."/>
            <person name="Szebenyi C."/>
            <person name="Tomsovsky M."/>
            <person name="Tulloss R.E."/>
            <person name="Uehling J."/>
            <person name="Grigoriev I.V."/>
            <person name="Vagvolgyi C."/>
            <person name="Papp T."/>
            <person name="Martin F.M."/>
            <person name="Miettinen O."/>
            <person name="Hibbett D.S."/>
            <person name="Nagy L.G."/>
        </authorList>
    </citation>
    <scope>NUCLEOTIDE SEQUENCE [LARGE SCALE GENOMIC DNA]</scope>
    <source>
        <strain evidence="1 2">FP101781</strain>
    </source>
</reference>
<dbReference type="PANTHER" id="PTHR31912">
    <property type="entry name" value="IP13529P"/>
    <property type="match status" value="1"/>
</dbReference>
<protein>
    <submittedName>
        <fullName evidence="1">Uncharacterized protein</fullName>
    </submittedName>
</protein>
<evidence type="ECO:0000313" key="2">
    <source>
        <dbReference type="Proteomes" id="UP000298030"/>
    </source>
</evidence>
<gene>
    <name evidence="1" type="ORF">FA13DRAFT_1631817</name>
</gene>
<dbReference type="AlphaFoldDB" id="A0A4Y7T7L9"/>
<proteinExistence type="predicted"/>
<dbReference type="PANTHER" id="PTHR31912:SF34">
    <property type="entry name" value="NOTOCHORD-RELATED PROTEIN"/>
    <property type="match status" value="1"/>
</dbReference>